<evidence type="ECO:0000259" key="5">
    <source>
        <dbReference type="PROSITE" id="PS50103"/>
    </source>
</evidence>
<accession>A0A1Q9DGT7</accession>
<evidence type="ECO:0000313" key="7">
    <source>
        <dbReference type="Proteomes" id="UP000186817"/>
    </source>
</evidence>
<feature type="zinc finger region" description="C3H1-type" evidence="3">
    <location>
        <begin position="213"/>
        <end position="242"/>
    </location>
</feature>
<dbReference type="PROSITE" id="PS50103">
    <property type="entry name" value="ZF_C3H1"/>
    <property type="match status" value="1"/>
</dbReference>
<feature type="compositionally biased region" description="Polar residues" evidence="4">
    <location>
        <begin position="161"/>
        <end position="170"/>
    </location>
</feature>
<evidence type="ECO:0000256" key="1">
    <source>
        <dbReference type="ARBA" id="ARBA00010126"/>
    </source>
</evidence>
<dbReference type="PANTHER" id="PTHR31938:SF4">
    <property type="entry name" value="NUCLEAR SPECKLE SPLICING REGULATORY PROTEIN 1"/>
    <property type="match status" value="1"/>
</dbReference>
<feature type="region of interest" description="Disordered" evidence="4">
    <location>
        <begin position="652"/>
        <end position="684"/>
    </location>
</feature>
<dbReference type="Pfam" id="PF09745">
    <property type="entry name" value="NSRP1_N"/>
    <property type="match status" value="1"/>
</dbReference>
<gene>
    <name evidence="6" type="ORF">AK812_SmicGene23591</name>
</gene>
<comment type="similarity">
    <text evidence="1">Belongs to the NSRP1 family.</text>
</comment>
<dbReference type="EMBL" id="LSRX01000544">
    <property type="protein sequence ID" value="OLP94396.1"/>
    <property type="molecule type" value="Genomic_DNA"/>
</dbReference>
<feature type="region of interest" description="Disordered" evidence="4">
    <location>
        <begin position="387"/>
        <end position="412"/>
    </location>
</feature>
<keyword evidence="3" id="KW-0863">Zinc-finger</keyword>
<keyword evidence="3" id="KW-0479">Metal-binding</keyword>
<reference evidence="6 7" key="1">
    <citation type="submission" date="2016-02" db="EMBL/GenBank/DDBJ databases">
        <title>Genome analysis of coral dinoflagellate symbionts highlights evolutionary adaptations to a symbiotic lifestyle.</title>
        <authorList>
            <person name="Aranda M."/>
            <person name="Li Y."/>
            <person name="Liew Y.J."/>
            <person name="Baumgarten S."/>
            <person name="Simakov O."/>
            <person name="Wilson M."/>
            <person name="Piel J."/>
            <person name="Ashoor H."/>
            <person name="Bougouffa S."/>
            <person name="Bajic V.B."/>
            <person name="Ryu T."/>
            <person name="Ravasi T."/>
            <person name="Bayer T."/>
            <person name="Micklem G."/>
            <person name="Kim H."/>
            <person name="Bhak J."/>
            <person name="Lajeunesse T.C."/>
            <person name="Voolstra C.R."/>
        </authorList>
    </citation>
    <scope>NUCLEOTIDE SEQUENCE [LARGE SCALE GENOMIC DNA]</scope>
    <source>
        <strain evidence="6 7">CCMP2467</strain>
    </source>
</reference>
<evidence type="ECO:0000256" key="2">
    <source>
        <dbReference type="ARBA" id="ARBA00023054"/>
    </source>
</evidence>
<feature type="compositionally biased region" description="Basic and acidic residues" evidence="4">
    <location>
        <begin position="626"/>
        <end position="640"/>
    </location>
</feature>
<feature type="region of interest" description="Disordered" evidence="4">
    <location>
        <begin position="477"/>
        <end position="508"/>
    </location>
</feature>
<feature type="region of interest" description="Disordered" evidence="4">
    <location>
        <begin position="136"/>
        <end position="200"/>
    </location>
</feature>
<evidence type="ECO:0000256" key="3">
    <source>
        <dbReference type="PROSITE-ProRule" id="PRU00723"/>
    </source>
</evidence>
<protein>
    <recommendedName>
        <fullName evidence="5">C3H1-type domain-containing protein</fullName>
    </recommendedName>
</protein>
<dbReference type="InterPro" id="IPR042816">
    <property type="entry name" value="Nsrp1"/>
</dbReference>
<dbReference type="Proteomes" id="UP000186817">
    <property type="component" value="Unassembled WGS sequence"/>
</dbReference>
<feature type="compositionally biased region" description="Basic residues" evidence="4">
    <location>
        <begin position="34"/>
        <end position="47"/>
    </location>
</feature>
<dbReference type="InterPro" id="IPR018612">
    <property type="entry name" value="NSRP1_N"/>
</dbReference>
<keyword evidence="2" id="KW-0175">Coiled coil</keyword>
<keyword evidence="7" id="KW-1185">Reference proteome</keyword>
<feature type="compositionally biased region" description="Basic and acidic residues" evidence="4">
    <location>
        <begin position="565"/>
        <end position="586"/>
    </location>
</feature>
<feature type="compositionally biased region" description="Basic and acidic residues" evidence="4">
    <location>
        <begin position="141"/>
        <end position="156"/>
    </location>
</feature>
<feature type="compositionally biased region" description="Basic and acidic residues" evidence="4">
    <location>
        <begin position="607"/>
        <end position="619"/>
    </location>
</feature>
<name>A0A1Q9DGT7_SYMMI</name>
<feature type="compositionally biased region" description="Basic and acidic residues" evidence="4">
    <location>
        <begin position="673"/>
        <end position="684"/>
    </location>
</feature>
<feature type="region of interest" description="Disordered" evidence="4">
    <location>
        <begin position="22"/>
        <end position="47"/>
    </location>
</feature>
<proteinExistence type="inferred from homology"/>
<sequence length="738" mass="82396">MMMPQKTDLKAFKGFGFGAKPAGSAKLRSSTLAKKSRSMRGSTKGRKSSPHLCLIVYELLQPSPQALMEQLGIRMVYCRSFLELQVAGTEESQRLPRSKSSSPPSSSRWAPPDSELRRIETVRRLSRLMADAFDNGLFSEDSPKEPEADSPSKLDVDVAGFTSSSSTSEMRFNAPAGQSRASTYSDGLSSLQERPLPPPPDGFPSRGAIGHPLFCAKPCVFLRTRNGECPNGMSCNYCHADHRLSRDRQHRRRPERAAQRSLDEMTDVQLLITLHVALTRHLNSATMGEGPLREIIRSCEDDIARFQPAGTSTPVTPGMLSSFSRMTPGAMLSMTVARLSPVPRQSLSRAIKQFYQPKASISYFLGAGQAGELNMKDLQQWRESAANGWGRNRSKPAAGASKPGKAQGKGPGVAAIFQESLEREEKDKKISFPSWAKITPEAAQAQRQAERLQEEDPTVFQYDEILDDIKEEQGVEGISDRIRADTTKQKKRVGLHVPQGAESVKTGAKRSAKYVEKVQIATDRRKVEQQIVEDRLLKKEKEARQDAEVFVTEGFKEELKRRKKFEDELEAQEERDQKNAAEKQEHGSGFASMYRNLLNTGLASSRGGEKVREMRPAREEADELKEEIKETKEEDEDKIKAELAPLVEKDELAEAASSSHGVQDVAFTAAPGSKEEAKEKREEKALSAKERYMLRKKGGVNWACLRDRACSLPREKDEVCQWSRQNRSRQCAIQKSLY</sequence>
<organism evidence="6 7">
    <name type="scientific">Symbiodinium microadriaticum</name>
    <name type="common">Dinoflagellate</name>
    <name type="synonym">Zooxanthella microadriatica</name>
    <dbReference type="NCBI Taxonomy" id="2951"/>
    <lineage>
        <taxon>Eukaryota</taxon>
        <taxon>Sar</taxon>
        <taxon>Alveolata</taxon>
        <taxon>Dinophyceae</taxon>
        <taxon>Suessiales</taxon>
        <taxon>Symbiodiniaceae</taxon>
        <taxon>Symbiodinium</taxon>
    </lineage>
</organism>
<dbReference type="GO" id="GO:0000381">
    <property type="term" value="P:regulation of alternative mRNA splicing, via spliceosome"/>
    <property type="evidence" value="ECO:0007669"/>
    <property type="project" value="InterPro"/>
</dbReference>
<feature type="region of interest" description="Disordered" evidence="4">
    <location>
        <begin position="565"/>
        <end position="640"/>
    </location>
</feature>
<feature type="compositionally biased region" description="Polar residues" evidence="4">
    <location>
        <begin position="179"/>
        <end position="192"/>
    </location>
</feature>
<dbReference type="AlphaFoldDB" id="A0A1Q9DGT7"/>
<feature type="compositionally biased region" description="Low complexity" evidence="4">
    <location>
        <begin position="98"/>
        <end position="113"/>
    </location>
</feature>
<dbReference type="GO" id="GO:0008270">
    <property type="term" value="F:zinc ion binding"/>
    <property type="evidence" value="ECO:0007669"/>
    <property type="project" value="UniProtKB-KW"/>
</dbReference>
<dbReference type="InterPro" id="IPR000571">
    <property type="entry name" value="Znf_CCCH"/>
</dbReference>
<feature type="compositionally biased region" description="Basic and acidic residues" evidence="4">
    <location>
        <begin position="477"/>
        <end position="488"/>
    </location>
</feature>
<keyword evidence="3" id="KW-0862">Zinc</keyword>
<evidence type="ECO:0000313" key="6">
    <source>
        <dbReference type="EMBL" id="OLP94396.1"/>
    </source>
</evidence>
<feature type="region of interest" description="Disordered" evidence="4">
    <location>
        <begin position="89"/>
        <end position="114"/>
    </location>
</feature>
<feature type="compositionally biased region" description="Low complexity" evidence="4">
    <location>
        <begin position="395"/>
        <end position="412"/>
    </location>
</feature>
<dbReference type="PANTHER" id="PTHR31938">
    <property type="entry name" value="NUCLEAR SPECKLE SPLICING REGULATORY PROTEIN 1"/>
    <property type="match status" value="1"/>
</dbReference>
<comment type="caution">
    <text evidence="6">The sequence shown here is derived from an EMBL/GenBank/DDBJ whole genome shotgun (WGS) entry which is preliminary data.</text>
</comment>
<dbReference type="OrthoDB" id="445115at2759"/>
<evidence type="ECO:0000256" key="4">
    <source>
        <dbReference type="SAM" id="MobiDB-lite"/>
    </source>
</evidence>
<feature type="domain" description="C3H1-type" evidence="5">
    <location>
        <begin position="213"/>
        <end position="242"/>
    </location>
</feature>